<evidence type="ECO:0000313" key="3">
    <source>
        <dbReference type="EMBL" id="KAG8388646.1"/>
    </source>
</evidence>
<organism evidence="3 4">
    <name type="scientific">Buddleja alternifolia</name>
    <dbReference type="NCBI Taxonomy" id="168488"/>
    <lineage>
        <taxon>Eukaryota</taxon>
        <taxon>Viridiplantae</taxon>
        <taxon>Streptophyta</taxon>
        <taxon>Embryophyta</taxon>
        <taxon>Tracheophyta</taxon>
        <taxon>Spermatophyta</taxon>
        <taxon>Magnoliopsida</taxon>
        <taxon>eudicotyledons</taxon>
        <taxon>Gunneridae</taxon>
        <taxon>Pentapetalae</taxon>
        <taxon>asterids</taxon>
        <taxon>lamiids</taxon>
        <taxon>Lamiales</taxon>
        <taxon>Scrophulariaceae</taxon>
        <taxon>Buddlejeae</taxon>
        <taxon>Buddleja</taxon>
    </lineage>
</organism>
<dbReference type="EMBL" id="WHWC01000002">
    <property type="protein sequence ID" value="KAG8388646.1"/>
    <property type="molecule type" value="Genomic_DNA"/>
</dbReference>
<sequence>MNSSMEGKDPVMIIRDALAKTLVYYYPHAGRLIEGPDNKVMVNCTAEGVVFVEANAHATIEELGDMVLPPCR</sequence>
<evidence type="ECO:0000313" key="4">
    <source>
        <dbReference type="Proteomes" id="UP000826271"/>
    </source>
</evidence>
<dbReference type="PANTHER" id="PTHR31147">
    <property type="entry name" value="ACYL TRANSFERASE 4"/>
    <property type="match status" value="1"/>
</dbReference>
<keyword evidence="2" id="KW-0808">Transferase</keyword>
<evidence type="ECO:0000256" key="1">
    <source>
        <dbReference type="ARBA" id="ARBA00009861"/>
    </source>
</evidence>
<dbReference type="InterPro" id="IPR023213">
    <property type="entry name" value="CAT-like_dom_sf"/>
</dbReference>
<dbReference type="Proteomes" id="UP000826271">
    <property type="component" value="Unassembled WGS sequence"/>
</dbReference>
<keyword evidence="4" id="KW-1185">Reference proteome</keyword>
<dbReference type="Pfam" id="PF02458">
    <property type="entry name" value="Transferase"/>
    <property type="match status" value="1"/>
</dbReference>
<comment type="similarity">
    <text evidence="1">Belongs to the plant acyltransferase family.</text>
</comment>
<proteinExistence type="inferred from homology"/>
<accession>A0AAV6Y0B6</accession>
<comment type="caution">
    <text evidence="3">The sequence shown here is derived from an EMBL/GenBank/DDBJ whole genome shotgun (WGS) entry which is preliminary data.</text>
</comment>
<dbReference type="Gene3D" id="3.30.559.10">
    <property type="entry name" value="Chloramphenicol acetyltransferase-like domain"/>
    <property type="match status" value="1"/>
</dbReference>
<reference evidence="3" key="1">
    <citation type="submission" date="2019-10" db="EMBL/GenBank/DDBJ databases">
        <authorList>
            <person name="Zhang R."/>
            <person name="Pan Y."/>
            <person name="Wang J."/>
            <person name="Ma R."/>
            <person name="Yu S."/>
        </authorList>
    </citation>
    <scope>NUCLEOTIDE SEQUENCE</scope>
    <source>
        <strain evidence="3">LA-IB0</strain>
        <tissue evidence="3">Leaf</tissue>
    </source>
</reference>
<dbReference type="PANTHER" id="PTHR31147:SF66">
    <property type="entry name" value="OS05G0315700 PROTEIN"/>
    <property type="match status" value="1"/>
</dbReference>
<protein>
    <submittedName>
        <fullName evidence="3">Uncharacterized protein</fullName>
    </submittedName>
</protein>
<dbReference type="InterPro" id="IPR050898">
    <property type="entry name" value="Plant_acyltransferase"/>
</dbReference>
<dbReference type="GO" id="GO:0016740">
    <property type="term" value="F:transferase activity"/>
    <property type="evidence" value="ECO:0007669"/>
    <property type="project" value="UniProtKB-KW"/>
</dbReference>
<dbReference type="AlphaFoldDB" id="A0AAV6Y0B6"/>
<evidence type="ECO:0000256" key="2">
    <source>
        <dbReference type="ARBA" id="ARBA00022679"/>
    </source>
</evidence>
<gene>
    <name evidence="3" type="ORF">BUALT_Bualt02G0147000</name>
</gene>
<name>A0AAV6Y0B6_9LAMI</name>